<dbReference type="InterPro" id="IPR036576">
    <property type="entry name" value="WRKY_dom_sf"/>
</dbReference>
<accession>A0A6J1DB87</accession>
<evidence type="ECO:0000256" key="6">
    <source>
        <dbReference type="SAM" id="MobiDB-lite"/>
    </source>
</evidence>
<dbReference type="PANTHER" id="PTHR31221:SF289">
    <property type="entry name" value="WRKY TRANSCRIPTION FACTOR 68"/>
    <property type="match status" value="1"/>
</dbReference>
<proteinExistence type="predicted"/>
<gene>
    <name evidence="9" type="primary">LOC111019108</name>
</gene>
<name>A0A6J1DB87_MOMCH</name>
<sequence length="287" mass="32484">MEDVAAADSLRCPFSDAFEFVDGNGRLEFMDLLGVQDFSSQLSSSLIVPNLEANSIIENLEIWNRWPATSNSSSTSNETVNDELTEQNQDGGEKRRLPESVKSDQRSKVMKTNQKKKEQEPRFAFMTKSEVDHLEDGYRWRKYGQKAVKNSPYPRSYYRCTSVACNVKKRVERCLKDPSIVVTTYEGQHTHPSPLMPRSTFIHHPISAATALHGSSTTFATTPPSLFHYRNAHNWDFVGHPNASYVSPSFHQERQLHDIVSSEQDAHLLAINYGSLQDVISSNTLGW</sequence>
<dbReference type="PANTHER" id="PTHR31221">
    <property type="entry name" value="WRKY TRANSCRIPTION FACTOR PROTEIN 1-RELATED"/>
    <property type="match status" value="1"/>
</dbReference>
<keyword evidence="3" id="KW-0238">DNA-binding</keyword>
<dbReference type="GO" id="GO:0043565">
    <property type="term" value="F:sequence-specific DNA binding"/>
    <property type="evidence" value="ECO:0007669"/>
    <property type="project" value="InterPro"/>
</dbReference>
<protein>
    <submittedName>
        <fullName evidence="9">Probable WRKY transcription factor 48</fullName>
    </submittedName>
</protein>
<dbReference type="InterPro" id="IPR003657">
    <property type="entry name" value="WRKY_dom"/>
</dbReference>
<dbReference type="AlphaFoldDB" id="A0A6J1DB87"/>
<evidence type="ECO:0000259" key="7">
    <source>
        <dbReference type="PROSITE" id="PS50811"/>
    </source>
</evidence>
<dbReference type="SUPFAM" id="SSF118290">
    <property type="entry name" value="WRKY DNA-binding domain"/>
    <property type="match status" value="1"/>
</dbReference>
<evidence type="ECO:0000313" key="8">
    <source>
        <dbReference type="Proteomes" id="UP000504603"/>
    </source>
</evidence>
<keyword evidence="5" id="KW-0539">Nucleus</keyword>
<keyword evidence="4" id="KW-0804">Transcription</keyword>
<evidence type="ECO:0000256" key="4">
    <source>
        <dbReference type="ARBA" id="ARBA00023163"/>
    </source>
</evidence>
<dbReference type="Pfam" id="PF03106">
    <property type="entry name" value="WRKY"/>
    <property type="match status" value="1"/>
</dbReference>
<organism evidence="8 9">
    <name type="scientific">Momordica charantia</name>
    <name type="common">Bitter gourd</name>
    <name type="synonym">Balsam pear</name>
    <dbReference type="NCBI Taxonomy" id="3673"/>
    <lineage>
        <taxon>Eukaryota</taxon>
        <taxon>Viridiplantae</taxon>
        <taxon>Streptophyta</taxon>
        <taxon>Embryophyta</taxon>
        <taxon>Tracheophyta</taxon>
        <taxon>Spermatophyta</taxon>
        <taxon>Magnoliopsida</taxon>
        <taxon>eudicotyledons</taxon>
        <taxon>Gunneridae</taxon>
        <taxon>Pentapetalae</taxon>
        <taxon>rosids</taxon>
        <taxon>fabids</taxon>
        <taxon>Cucurbitales</taxon>
        <taxon>Cucurbitaceae</taxon>
        <taxon>Momordiceae</taxon>
        <taxon>Momordica</taxon>
    </lineage>
</organism>
<dbReference type="GO" id="GO:0003700">
    <property type="term" value="F:DNA-binding transcription factor activity"/>
    <property type="evidence" value="ECO:0007669"/>
    <property type="project" value="InterPro"/>
</dbReference>
<dbReference type="InterPro" id="IPR044810">
    <property type="entry name" value="WRKY_plant"/>
</dbReference>
<feature type="domain" description="WRKY" evidence="7">
    <location>
        <begin position="129"/>
        <end position="194"/>
    </location>
</feature>
<evidence type="ECO:0000313" key="9">
    <source>
        <dbReference type="RefSeq" id="XP_022151088.1"/>
    </source>
</evidence>
<dbReference type="SMART" id="SM00774">
    <property type="entry name" value="WRKY"/>
    <property type="match status" value="1"/>
</dbReference>
<dbReference type="RefSeq" id="XP_022151088.1">
    <property type="nucleotide sequence ID" value="XM_022295396.1"/>
</dbReference>
<evidence type="ECO:0000256" key="1">
    <source>
        <dbReference type="ARBA" id="ARBA00004123"/>
    </source>
</evidence>
<dbReference type="OrthoDB" id="1711130at2759"/>
<dbReference type="Proteomes" id="UP000504603">
    <property type="component" value="Unplaced"/>
</dbReference>
<reference evidence="9" key="1">
    <citation type="submission" date="2025-08" db="UniProtKB">
        <authorList>
            <consortium name="RefSeq"/>
        </authorList>
    </citation>
    <scope>IDENTIFICATION</scope>
    <source>
        <strain evidence="9">OHB3-1</strain>
    </source>
</reference>
<dbReference type="Gene3D" id="2.20.25.80">
    <property type="entry name" value="WRKY domain"/>
    <property type="match status" value="1"/>
</dbReference>
<evidence type="ECO:0000256" key="2">
    <source>
        <dbReference type="ARBA" id="ARBA00023015"/>
    </source>
</evidence>
<feature type="region of interest" description="Disordered" evidence="6">
    <location>
        <begin position="71"/>
        <end position="120"/>
    </location>
</feature>
<feature type="compositionally biased region" description="Basic and acidic residues" evidence="6">
    <location>
        <begin position="91"/>
        <end position="107"/>
    </location>
</feature>
<evidence type="ECO:0000256" key="3">
    <source>
        <dbReference type="ARBA" id="ARBA00023125"/>
    </source>
</evidence>
<dbReference type="SMR" id="A0A6J1DB87"/>
<dbReference type="GeneID" id="111019108"/>
<keyword evidence="2" id="KW-0805">Transcription regulation</keyword>
<dbReference type="FunFam" id="2.20.25.80:FF:000003">
    <property type="entry name" value="WRKY transcription factor 57"/>
    <property type="match status" value="1"/>
</dbReference>
<keyword evidence="8" id="KW-1185">Reference proteome</keyword>
<dbReference type="KEGG" id="mcha:111019108"/>
<evidence type="ECO:0000256" key="5">
    <source>
        <dbReference type="ARBA" id="ARBA00023242"/>
    </source>
</evidence>
<comment type="subcellular location">
    <subcellularLocation>
        <location evidence="1">Nucleus</location>
    </subcellularLocation>
</comment>
<dbReference type="GO" id="GO:0005634">
    <property type="term" value="C:nucleus"/>
    <property type="evidence" value="ECO:0007669"/>
    <property type="project" value="UniProtKB-SubCell"/>
</dbReference>
<dbReference type="PROSITE" id="PS50811">
    <property type="entry name" value="WRKY"/>
    <property type="match status" value="1"/>
</dbReference>